<dbReference type="AlphaFoldDB" id="A0AAV9BN43"/>
<dbReference type="Proteomes" id="UP001179952">
    <property type="component" value="Unassembled WGS sequence"/>
</dbReference>
<dbReference type="EMBL" id="JAUJYN010000002">
    <property type="protein sequence ID" value="KAK1277403.1"/>
    <property type="molecule type" value="Genomic_DNA"/>
</dbReference>
<protein>
    <submittedName>
        <fullName evidence="2">Uncharacterized protein</fullName>
    </submittedName>
</protein>
<dbReference type="PANTHER" id="PTHR31973:SF187">
    <property type="entry name" value="MUTATOR TRANSPOSASE MUDRA PROTEIN"/>
    <property type="match status" value="1"/>
</dbReference>
<accession>A0AAV9BN43</accession>
<keyword evidence="3" id="KW-1185">Reference proteome</keyword>
<name>A0AAV9BN43_ACOGR</name>
<comment type="caution">
    <text evidence="2">The sequence shown here is derived from an EMBL/GenBank/DDBJ whole genome shotgun (WGS) entry which is preliminary data.</text>
</comment>
<gene>
    <name evidence="2" type="ORF">QJS04_geneDACA003410</name>
</gene>
<feature type="compositionally biased region" description="Low complexity" evidence="1">
    <location>
        <begin position="244"/>
        <end position="261"/>
    </location>
</feature>
<feature type="region of interest" description="Disordered" evidence="1">
    <location>
        <begin position="242"/>
        <end position="262"/>
    </location>
</feature>
<evidence type="ECO:0000313" key="3">
    <source>
        <dbReference type="Proteomes" id="UP001179952"/>
    </source>
</evidence>
<organism evidence="2 3">
    <name type="scientific">Acorus gramineus</name>
    <name type="common">Dwarf sweet flag</name>
    <dbReference type="NCBI Taxonomy" id="55184"/>
    <lineage>
        <taxon>Eukaryota</taxon>
        <taxon>Viridiplantae</taxon>
        <taxon>Streptophyta</taxon>
        <taxon>Embryophyta</taxon>
        <taxon>Tracheophyta</taxon>
        <taxon>Spermatophyta</taxon>
        <taxon>Magnoliopsida</taxon>
        <taxon>Liliopsida</taxon>
        <taxon>Acoraceae</taxon>
        <taxon>Acorus</taxon>
    </lineage>
</organism>
<evidence type="ECO:0000313" key="2">
    <source>
        <dbReference type="EMBL" id="KAK1277403.1"/>
    </source>
</evidence>
<evidence type="ECO:0000256" key="1">
    <source>
        <dbReference type="SAM" id="MobiDB-lite"/>
    </source>
</evidence>
<dbReference type="PANTHER" id="PTHR31973">
    <property type="entry name" value="POLYPROTEIN, PUTATIVE-RELATED"/>
    <property type="match status" value="1"/>
</dbReference>
<reference evidence="2" key="1">
    <citation type="journal article" date="2023" name="Nat. Commun.">
        <title>Diploid and tetraploid genomes of Acorus and the evolution of monocots.</title>
        <authorList>
            <person name="Ma L."/>
            <person name="Liu K.W."/>
            <person name="Li Z."/>
            <person name="Hsiao Y.Y."/>
            <person name="Qi Y."/>
            <person name="Fu T."/>
            <person name="Tang G.D."/>
            <person name="Zhang D."/>
            <person name="Sun W.H."/>
            <person name="Liu D.K."/>
            <person name="Li Y."/>
            <person name="Chen G.Z."/>
            <person name="Liu X.D."/>
            <person name="Liao X.Y."/>
            <person name="Jiang Y.T."/>
            <person name="Yu X."/>
            <person name="Hao Y."/>
            <person name="Huang J."/>
            <person name="Zhao X.W."/>
            <person name="Ke S."/>
            <person name="Chen Y.Y."/>
            <person name="Wu W.L."/>
            <person name="Hsu J.L."/>
            <person name="Lin Y.F."/>
            <person name="Huang M.D."/>
            <person name="Li C.Y."/>
            <person name="Huang L."/>
            <person name="Wang Z.W."/>
            <person name="Zhao X."/>
            <person name="Zhong W.Y."/>
            <person name="Peng D.H."/>
            <person name="Ahmad S."/>
            <person name="Lan S."/>
            <person name="Zhang J.S."/>
            <person name="Tsai W.C."/>
            <person name="Van de Peer Y."/>
            <person name="Liu Z.J."/>
        </authorList>
    </citation>
    <scope>NUCLEOTIDE SEQUENCE</scope>
    <source>
        <strain evidence="2">SCP</strain>
    </source>
</reference>
<proteinExistence type="predicted"/>
<sequence length="417" mass="48101">MRGLRRSLVRSVEGRLIPRATATSFRLLESNAFNEPDQPSHHALDEGDTTVCILFRYGGFWKMVKGTERRTYRLGRQKKVMLDKDYCNMDEIFEKVGKLIKWGENDALNMQYKMPGGNQYGTLSNETEMLRMFNLHHKSPIIEIFITIEHNVSSSIIPTPKDREAHNRYAYESFDEGDDDDFGEGIPPSFLVFFSDADDDLGEQMHGFSVVFEDDDEEPSIRKGREQNVTIEEIDAQEQIEPVQPSHQPTQAPPSQSQPTETVDEWIADRVWRAKCKGNNMIWGSYDDLYALVPALRESTPGEHLERLVWSAARPYTIQGHSDYMRQIEEVSKDAHSYLLSEKDHCWSRSMFDTTAKCCHLTNNLAESFNAFLGDDRAKPIIYYVDAIRVKIMTMMNKRRMAAERWKGVLVPEAHKQ</sequence>
<reference evidence="2" key="2">
    <citation type="submission" date="2023-06" db="EMBL/GenBank/DDBJ databases">
        <authorList>
            <person name="Ma L."/>
            <person name="Liu K.-W."/>
            <person name="Li Z."/>
            <person name="Hsiao Y.-Y."/>
            <person name="Qi Y."/>
            <person name="Fu T."/>
            <person name="Tang G."/>
            <person name="Zhang D."/>
            <person name="Sun W.-H."/>
            <person name="Liu D.-K."/>
            <person name="Li Y."/>
            <person name="Chen G.-Z."/>
            <person name="Liu X.-D."/>
            <person name="Liao X.-Y."/>
            <person name="Jiang Y.-T."/>
            <person name="Yu X."/>
            <person name="Hao Y."/>
            <person name="Huang J."/>
            <person name="Zhao X.-W."/>
            <person name="Ke S."/>
            <person name="Chen Y.-Y."/>
            <person name="Wu W.-L."/>
            <person name="Hsu J.-L."/>
            <person name="Lin Y.-F."/>
            <person name="Huang M.-D."/>
            <person name="Li C.-Y."/>
            <person name="Huang L."/>
            <person name="Wang Z.-W."/>
            <person name="Zhao X."/>
            <person name="Zhong W.-Y."/>
            <person name="Peng D.-H."/>
            <person name="Ahmad S."/>
            <person name="Lan S."/>
            <person name="Zhang J.-S."/>
            <person name="Tsai W.-C."/>
            <person name="Van De Peer Y."/>
            <person name="Liu Z.-J."/>
        </authorList>
    </citation>
    <scope>NUCLEOTIDE SEQUENCE</scope>
    <source>
        <strain evidence="2">SCP</strain>
        <tissue evidence="2">Leaves</tissue>
    </source>
</reference>